<dbReference type="InterPro" id="IPR009667">
    <property type="entry name" value="DUF1258"/>
</dbReference>
<evidence type="ECO:0000313" key="3">
    <source>
        <dbReference type="EMBL" id="CAF1181822.1"/>
    </source>
</evidence>
<name>A0A814UTG9_ADIRI</name>
<dbReference type="PANTHER" id="PTHR33053">
    <property type="entry name" value="PROTEIN, PUTATIVE-RELATED"/>
    <property type="match status" value="1"/>
</dbReference>
<protein>
    <submittedName>
        <fullName evidence="3">Uncharacterized protein</fullName>
    </submittedName>
</protein>
<keyword evidence="4" id="KW-1185">Reference proteome</keyword>
<evidence type="ECO:0000256" key="1">
    <source>
        <dbReference type="SAM" id="MobiDB-lite"/>
    </source>
</evidence>
<comment type="caution">
    <text evidence="3">The sequence shown here is derived from an EMBL/GenBank/DDBJ whole genome shotgun (WGS) entry which is preliminary data.</text>
</comment>
<dbReference type="Proteomes" id="UP000663828">
    <property type="component" value="Unassembled WGS sequence"/>
</dbReference>
<dbReference type="AlphaFoldDB" id="A0A814UTG9"/>
<dbReference type="Pfam" id="PF06869">
    <property type="entry name" value="DUF1258"/>
    <property type="match status" value="1"/>
</dbReference>
<sequence length="854" mass="99662">MNLSLFSIDDFAAETIRERENRLEKRRVNYQRRKYLSSDINGFKKGCKHVRRQAVEQNLARNNRYPQCTDAFPIKLLTTNKQKSSTEDSKQEWNREIFNSDFEVFQGESLDGRDDALLRSPKSPSSSSNNDSSDSVSSEDENRTTFSIDQEDRELHSFTSLTVNGVALRFLQLLRQSQISKKESEQFLSFFKSLLPVPNQMPKDMNSLLKHLGVNNYFNKRTICVICEKELSRNESLCSRCPHAEKKHVAFIFDTDLHGLLSSIILRLSSDIEQYKKRISNRYLQTKYDIPFAKAYEHLLQKFPVNNLLTLLLHVDSVGLTKSTKQKLWICDASILEIPPKLRYCRSNIFLISMYIGYSDPNVKLWLKSSFSAISLLKQTDLQVPDVQQVFRLKVYGCIADCPALKVMANMIGHTGYYPCFYCHIKGTHVREAKKRQYEFQTAPMNRTVNSFELNSKAAEENNQNVFGHLGTSILDEIVDIPLPHALIIDYSHVTLLRHFRTITITIVSSLEPSKRKKIDDALRKQIFPHFFHRKMKGIEDFSFIKATELKNLLLYGFIPHFMHYLTIDQLAFVSLLIIGIRLIHADDNFTNSTSITANELLCRYYSDHHMYFLHHANFVLHLHQHFRQIYEYHGPLSSVNTFAQEDFIGYIKRNRNGTTSFENLFAHYYNIDVLLKRFSNNDARLLNGPLDLFPMNKEEPFFLELLNYHRDICGCNNYQGCVKTYRRCLIRQKMFHSLQYVKRKRTNSYSVQYEIRSGLKEFGIIEVFFQCKGNTYALIKNFQVTNAFSDHFQGSRYYDLLKRSIDKFYFVVKRTNNGRLISAEKVEKHLVIFEDIFGKALLITPISSMTEHD</sequence>
<dbReference type="EMBL" id="CAJNOR010001673">
    <property type="protein sequence ID" value="CAF1181822.1"/>
    <property type="molecule type" value="Genomic_DNA"/>
</dbReference>
<organism evidence="3 4">
    <name type="scientific">Adineta ricciae</name>
    <name type="common">Rotifer</name>
    <dbReference type="NCBI Taxonomy" id="249248"/>
    <lineage>
        <taxon>Eukaryota</taxon>
        <taxon>Metazoa</taxon>
        <taxon>Spiralia</taxon>
        <taxon>Gnathifera</taxon>
        <taxon>Rotifera</taxon>
        <taxon>Eurotatoria</taxon>
        <taxon>Bdelloidea</taxon>
        <taxon>Adinetida</taxon>
        <taxon>Adinetidae</taxon>
        <taxon>Adineta</taxon>
    </lineage>
</organism>
<feature type="compositionally biased region" description="Low complexity" evidence="1">
    <location>
        <begin position="120"/>
        <end position="136"/>
    </location>
</feature>
<proteinExistence type="predicted"/>
<dbReference type="Proteomes" id="UP000663852">
    <property type="component" value="Unassembled WGS sequence"/>
</dbReference>
<evidence type="ECO:0000313" key="4">
    <source>
        <dbReference type="Proteomes" id="UP000663828"/>
    </source>
</evidence>
<evidence type="ECO:0000313" key="2">
    <source>
        <dbReference type="EMBL" id="CAF1147912.1"/>
    </source>
</evidence>
<dbReference type="EMBL" id="CAJNOJ010000118">
    <property type="protein sequence ID" value="CAF1147912.1"/>
    <property type="molecule type" value="Genomic_DNA"/>
</dbReference>
<dbReference type="OrthoDB" id="10057852at2759"/>
<reference evidence="3" key="1">
    <citation type="submission" date="2021-02" db="EMBL/GenBank/DDBJ databases">
        <authorList>
            <person name="Nowell W R."/>
        </authorList>
    </citation>
    <scope>NUCLEOTIDE SEQUENCE</scope>
</reference>
<gene>
    <name evidence="2" type="ORF">EDS130_LOCUS22444</name>
    <name evidence="3" type="ORF">XAT740_LOCUS22622</name>
</gene>
<accession>A0A814UTG9</accession>
<feature type="region of interest" description="Disordered" evidence="1">
    <location>
        <begin position="113"/>
        <end position="149"/>
    </location>
</feature>